<dbReference type="InterPro" id="IPR000262">
    <property type="entry name" value="FMN-dep_DH"/>
</dbReference>
<dbReference type="GO" id="GO:0016491">
    <property type="term" value="F:oxidoreductase activity"/>
    <property type="evidence" value="ECO:0007669"/>
    <property type="project" value="InterPro"/>
</dbReference>
<organism evidence="3">
    <name type="scientific">Physcomitrium patens</name>
    <name type="common">Spreading-leaved earth moss</name>
    <name type="synonym">Physcomitrella patens</name>
    <dbReference type="NCBI Taxonomy" id="3218"/>
    <lineage>
        <taxon>Eukaryota</taxon>
        <taxon>Viridiplantae</taxon>
        <taxon>Streptophyta</taxon>
        <taxon>Embryophyta</taxon>
        <taxon>Bryophyta</taxon>
        <taxon>Bryophytina</taxon>
        <taxon>Bryopsida</taxon>
        <taxon>Funariidae</taxon>
        <taxon>Funariales</taxon>
        <taxon>Funariaceae</taxon>
        <taxon>Physcomitrium</taxon>
    </lineage>
</organism>
<evidence type="ECO:0000313" key="3">
    <source>
        <dbReference type="EMBL" id="PNR42217.1"/>
    </source>
</evidence>
<keyword evidence="5" id="KW-1185">Reference proteome</keyword>
<proteinExistence type="predicted"/>
<dbReference type="Pfam" id="PF01070">
    <property type="entry name" value="FMN_dh"/>
    <property type="match status" value="1"/>
</dbReference>
<comment type="cofactor">
    <cofactor evidence="1">
        <name>FMN</name>
        <dbReference type="ChEBI" id="CHEBI:58210"/>
    </cofactor>
</comment>
<feature type="domain" description="FMN-dependent dehydrogenase" evidence="2">
    <location>
        <begin position="16"/>
        <end position="58"/>
    </location>
</feature>
<evidence type="ECO:0000256" key="1">
    <source>
        <dbReference type="ARBA" id="ARBA00001917"/>
    </source>
</evidence>
<name>A0A2K1JL18_PHYPA</name>
<dbReference type="EMBL" id="ABEU02000013">
    <property type="protein sequence ID" value="PNR42217.1"/>
    <property type="molecule type" value="Genomic_DNA"/>
</dbReference>
<dbReference type="Gramene" id="Pp3c13_6260V3.1">
    <property type="protein sequence ID" value="Pp3c13_6260V3.1"/>
    <property type="gene ID" value="Pp3c13_6260"/>
</dbReference>
<reference evidence="3 5" key="2">
    <citation type="journal article" date="2018" name="Plant J.">
        <title>The Physcomitrella patens chromosome-scale assembly reveals moss genome structure and evolution.</title>
        <authorList>
            <person name="Lang D."/>
            <person name="Ullrich K.K."/>
            <person name="Murat F."/>
            <person name="Fuchs J."/>
            <person name="Jenkins J."/>
            <person name="Haas F.B."/>
            <person name="Piednoel M."/>
            <person name="Gundlach H."/>
            <person name="Van Bel M."/>
            <person name="Meyberg R."/>
            <person name="Vives C."/>
            <person name="Morata J."/>
            <person name="Symeonidi A."/>
            <person name="Hiss M."/>
            <person name="Muchero W."/>
            <person name="Kamisugi Y."/>
            <person name="Saleh O."/>
            <person name="Blanc G."/>
            <person name="Decker E.L."/>
            <person name="van Gessel N."/>
            <person name="Grimwood J."/>
            <person name="Hayes R.D."/>
            <person name="Graham S.W."/>
            <person name="Gunter L.E."/>
            <person name="McDaniel S.F."/>
            <person name="Hoernstein S.N.W."/>
            <person name="Larsson A."/>
            <person name="Li F.W."/>
            <person name="Perroud P.F."/>
            <person name="Phillips J."/>
            <person name="Ranjan P."/>
            <person name="Rokshar D.S."/>
            <person name="Rothfels C.J."/>
            <person name="Schneider L."/>
            <person name="Shu S."/>
            <person name="Stevenson D.W."/>
            <person name="Thummler F."/>
            <person name="Tillich M."/>
            <person name="Villarreal Aguilar J.C."/>
            <person name="Widiez T."/>
            <person name="Wong G.K."/>
            <person name="Wymore A."/>
            <person name="Zhang Y."/>
            <person name="Zimmer A.D."/>
            <person name="Quatrano R.S."/>
            <person name="Mayer K.F.X."/>
            <person name="Goodstein D."/>
            <person name="Casacuberta J.M."/>
            <person name="Vandepoele K."/>
            <person name="Reski R."/>
            <person name="Cuming A.C."/>
            <person name="Tuskan G.A."/>
            <person name="Maumus F."/>
            <person name="Salse J."/>
            <person name="Schmutz J."/>
            <person name="Rensing S.A."/>
        </authorList>
    </citation>
    <scope>NUCLEOTIDE SEQUENCE [LARGE SCALE GENOMIC DNA]</scope>
    <source>
        <strain evidence="4 5">cv. Gransden 2004</strain>
    </source>
</reference>
<evidence type="ECO:0000313" key="5">
    <source>
        <dbReference type="Proteomes" id="UP000006727"/>
    </source>
</evidence>
<protein>
    <recommendedName>
        <fullName evidence="2">FMN-dependent dehydrogenase domain-containing protein</fullName>
    </recommendedName>
</protein>
<evidence type="ECO:0000313" key="4">
    <source>
        <dbReference type="EnsemblPlants" id="Pp3c13_6260V3.1"/>
    </source>
</evidence>
<dbReference type="InterPro" id="IPR013785">
    <property type="entry name" value="Aldolase_TIM"/>
</dbReference>
<sequence>MLSSAERYFISSGKSWLVPRILVDVSNTDVTSKSGTKIAMPMLLASVAHHKLTHPDDVMRHFNAPRIHCFRSRLNRNFPEGLNRDPDNT</sequence>
<reference evidence="3 5" key="1">
    <citation type="journal article" date="2008" name="Science">
        <title>The Physcomitrella genome reveals evolutionary insights into the conquest of land by plants.</title>
        <authorList>
            <person name="Rensing S."/>
            <person name="Lang D."/>
            <person name="Zimmer A."/>
            <person name="Terry A."/>
            <person name="Salamov A."/>
            <person name="Shapiro H."/>
            <person name="Nishiyama T."/>
            <person name="Perroud P.-F."/>
            <person name="Lindquist E."/>
            <person name="Kamisugi Y."/>
            <person name="Tanahashi T."/>
            <person name="Sakakibara K."/>
            <person name="Fujita T."/>
            <person name="Oishi K."/>
            <person name="Shin-I T."/>
            <person name="Kuroki Y."/>
            <person name="Toyoda A."/>
            <person name="Suzuki Y."/>
            <person name="Hashimoto A."/>
            <person name="Yamaguchi K."/>
            <person name="Sugano A."/>
            <person name="Kohara Y."/>
            <person name="Fujiyama A."/>
            <person name="Anterola A."/>
            <person name="Aoki S."/>
            <person name="Ashton N."/>
            <person name="Barbazuk W.B."/>
            <person name="Barker E."/>
            <person name="Bennetzen J."/>
            <person name="Bezanilla M."/>
            <person name="Blankenship R."/>
            <person name="Cho S.H."/>
            <person name="Dutcher S."/>
            <person name="Estelle M."/>
            <person name="Fawcett J.A."/>
            <person name="Gundlach H."/>
            <person name="Hanada K."/>
            <person name="Heyl A."/>
            <person name="Hicks K.A."/>
            <person name="Hugh J."/>
            <person name="Lohr M."/>
            <person name="Mayer K."/>
            <person name="Melkozernov A."/>
            <person name="Murata T."/>
            <person name="Nelson D."/>
            <person name="Pils B."/>
            <person name="Prigge M."/>
            <person name="Reiss B."/>
            <person name="Renner T."/>
            <person name="Rombauts S."/>
            <person name="Rushton P."/>
            <person name="Sanderfoot A."/>
            <person name="Schween G."/>
            <person name="Shiu S.-H."/>
            <person name="Stueber K."/>
            <person name="Theodoulou F.L."/>
            <person name="Tu H."/>
            <person name="Van de Peer Y."/>
            <person name="Verrier P.J."/>
            <person name="Waters E."/>
            <person name="Wood A."/>
            <person name="Yang L."/>
            <person name="Cove D."/>
            <person name="Cuming A."/>
            <person name="Hasebe M."/>
            <person name="Lucas S."/>
            <person name="Mishler D.B."/>
            <person name="Reski R."/>
            <person name="Grigoriev I."/>
            <person name="Quatrano R.S."/>
            <person name="Boore J.L."/>
        </authorList>
    </citation>
    <scope>NUCLEOTIDE SEQUENCE [LARGE SCALE GENOMIC DNA]</scope>
    <source>
        <strain evidence="4 5">cv. Gransden 2004</strain>
    </source>
</reference>
<dbReference type="InParanoid" id="A0A2K1JL18"/>
<dbReference type="EnsemblPlants" id="Pp3c13_6260V3.1">
    <property type="protein sequence ID" value="Pp3c13_6260V3.1"/>
    <property type="gene ID" value="Pp3c13_6260"/>
</dbReference>
<dbReference type="Gene3D" id="3.20.20.70">
    <property type="entry name" value="Aldolase class I"/>
    <property type="match status" value="1"/>
</dbReference>
<reference evidence="4" key="3">
    <citation type="submission" date="2020-12" db="UniProtKB">
        <authorList>
            <consortium name="EnsemblPlants"/>
        </authorList>
    </citation>
    <scope>IDENTIFICATION</scope>
</reference>
<accession>A0A2K1JL18</accession>
<evidence type="ECO:0000259" key="2">
    <source>
        <dbReference type="Pfam" id="PF01070"/>
    </source>
</evidence>
<dbReference type="Proteomes" id="UP000006727">
    <property type="component" value="Chromosome 13"/>
</dbReference>
<gene>
    <name evidence="3" type="ORF">PHYPA_017046</name>
</gene>
<dbReference type="AlphaFoldDB" id="A0A2K1JL18"/>